<name>A0A0K0EVH9_STRVS</name>
<evidence type="ECO:0000256" key="6">
    <source>
        <dbReference type="ARBA" id="ARBA00022840"/>
    </source>
</evidence>
<keyword evidence="4 10" id="KW-0812">Transmembrane</keyword>
<dbReference type="InterPro" id="IPR017871">
    <property type="entry name" value="ABC_transporter-like_CS"/>
</dbReference>
<evidence type="ECO:0000313" key="13">
    <source>
        <dbReference type="WBParaSite" id="SVE_0052900.1"/>
    </source>
</evidence>
<evidence type="ECO:0000256" key="1">
    <source>
        <dbReference type="ARBA" id="ARBA00004141"/>
    </source>
</evidence>
<dbReference type="PROSITE" id="PS50893">
    <property type="entry name" value="ABC_TRANSPORTER_2"/>
    <property type="match status" value="1"/>
</dbReference>
<evidence type="ECO:0000256" key="2">
    <source>
        <dbReference type="ARBA" id="ARBA00005814"/>
    </source>
</evidence>
<feature type="transmembrane region" description="Helical" evidence="10">
    <location>
        <begin position="399"/>
        <end position="420"/>
    </location>
</feature>
<dbReference type="InterPro" id="IPR003593">
    <property type="entry name" value="AAA+_ATPase"/>
</dbReference>
<dbReference type="AlphaFoldDB" id="A0A0K0EVH9"/>
<evidence type="ECO:0000259" key="11">
    <source>
        <dbReference type="PROSITE" id="PS50893"/>
    </source>
</evidence>
<dbReference type="Proteomes" id="UP000035680">
    <property type="component" value="Unassembled WGS sequence"/>
</dbReference>
<dbReference type="InterPro" id="IPR003439">
    <property type="entry name" value="ABC_transporter-like_ATP-bd"/>
</dbReference>
<dbReference type="Pfam" id="PF05024">
    <property type="entry name" value="Gpi1"/>
    <property type="match status" value="1"/>
</dbReference>
<evidence type="ECO:0000256" key="9">
    <source>
        <dbReference type="SAM" id="MobiDB-lite"/>
    </source>
</evidence>
<dbReference type="Pfam" id="PF19055">
    <property type="entry name" value="ABC2_membrane_7"/>
    <property type="match status" value="1"/>
</dbReference>
<dbReference type="Pfam" id="PF00005">
    <property type="entry name" value="ABC_tran"/>
    <property type="match status" value="1"/>
</dbReference>
<dbReference type="InterPro" id="IPR050352">
    <property type="entry name" value="ABCG_transporters"/>
</dbReference>
<sequence length="686" mass="77533">MELPENSSLVSNSSDTFTDYGSSKRSFITTKVPNAILSWINLSVFFEKNHKCILNDVYGYAKPGELIALMGSSGAGKTTLLNSLMHRNLKGLVVKGDIHLDGSYIGNDISQMCGYIQQDELFLSSLTVKEHLTIQAKLRLPHFNSTKQQSRVNGVMRELGLLKCQNTLIGSPEGKKGISGGEAKRLAFASELLNNPSILFCDEPTTGLDSFMAESVIQTLKKLTDNGRTVICTIHQPSSQIYFQFDKVYFLSNGRVAYYGPPKDAVKHFKTLGYVCPENYNPSDMIIEKLSMVYGQKSISRIEELEKICDAFIQSEEYQGMIKEIEEIESKNFIVPKKKVANTFTQILTIFQRSIIDTWRNPHLAKAKLSQKTIMGLFIGFLYFQIVVDGIGINNINGGLYYIVAELTYATLFGIIACLPSEYNLLVREYHDGMYSVFSYYVARCLSYLPLFTVDGFIMLTLSYWLMGLAPSLYNFLWAVIIQILIEQCSAAFGVCLSTCSPSYAFAISLAGPLVTILTITGGLFANVSTLPVYASWLTYISWFKHSFEALSINQWRGVADLNNGCITEKCLTPNQILNSYSFDETNFTTDILLSQFTLHLVYSFINYFRGRKWNPLKKRQDTVILSMNQIYIISILTVLLIFISPTVMMYYFFFGLTWKVINFGLIIIFYASRWHVYVFSRKGVN</sequence>
<keyword evidence="7 10" id="KW-1133">Transmembrane helix</keyword>
<accession>A0A0K0EVH9</accession>
<dbReference type="PANTHER" id="PTHR48041">
    <property type="entry name" value="ABC TRANSPORTER G FAMILY MEMBER 28"/>
    <property type="match status" value="1"/>
</dbReference>
<evidence type="ECO:0000256" key="7">
    <source>
        <dbReference type="ARBA" id="ARBA00022989"/>
    </source>
</evidence>
<protein>
    <submittedName>
        <fullName evidence="13">ATP-binding cassette sub-family G member 2 (inferred by orthology to a human protein)</fullName>
    </submittedName>
</protein>
<feature type="transmembrane region" description="Helical" evidence="10">
    <location>
        <begin position="592"/>
        <end position="610"/>
    </location>
</feature>
<organism evidence="12 13">
    <name type="scientific">Strongyloides venezuelensis</name>
    <name type="common">Threadworm</name>
    <dbReference type="NCBI Taxonomy" id="75913"/>
    <lineage>
        <taxon>Eukaryota</taxon>
        <taxon>Metazoa</taxon>
        <taxon>Ecdysozoa</taxon>
        <taxon>Nematoda</taxon>
        <taxon>Chromadorea</taxon>
        <taxon>Rhabditida</taxon>
        <taxon>Tylenchina</taxon>
        <taxon>Panagrolaimomorpha</taxon>
        <taxon>Strongyloidoidea</taxon>
        <taxon>Strongyloididae</taxon>
        <taxon>Strongyloides</taxon>
    </lineage>
</organism>
<dbReference type="GO" id="GO:0140359">
    <property type="term" value="F:ABC-type transporter activity"/>
    <property type="evidence" value="ECO:0007669"/>
    <property type="project" value="InterPro"/>
</dbReference>
<feature type="domain" description="ABC transporter" evidence="11">
    <location>
        <begin position="37"/>
        <end position="278"/>
    </location>
</feature>
<dbReference type="Pfam" id="PF01061">
    <property type="entry name" value="ABC2_membrane"/>
    <property type="match status" value="1"/>
</dbReference>
<comment type="subcellular location">
    <subcellularLocation>
        <location evidence="1">Membrane</location>
        <topology evidence="1">Multi-pass membrane protein</topology>
    </subcellularLocation>
</comment>
<proteinExistence type="inferred from homology"/>
<dbReference type="GO" id="GO:0016887">
    <property type="term" value="F:ATP hydrolysis activity"/>
    <property type="evidence" value="ECO:0007669"/>
    <property type="project" value="InterPro"/>
</dbReference>
<dbReference type="InterPro" id="IPR043926">
    <property type="entry name" value="ABCG_dom"/>
</dbReference>
<comment type="similarity">
    <text evidence="2">Belongs to the ABC transporter superfamily. ABCG family. Eye pigment precursor importer (TC 3.A.1.204) subfamily.</text>
</comment>
<keyword evidence="8 10" id="KW-0472">Membrane</keyword>
<dbReference type="PROSITE" id="PS00211">
    <property type="entry name" value="ABC_TRANSPORTER_1"/>
    <property type="match status" value="1"/>
</dbReference>
<keyword evidence="3" id="KW-0813">Transport</keyword>
<keyword evidence="5" id="KW-0547">Nucleotide-binding</keyword>
<feature type="region of interest" description="Disordered" evidence="9">
    <location>
        <begin position="1"/>
        <end position="21"/>
    </location>
</feature>
<dbReference type="Gene3D" id="3.40.50.300">
    <property type="entry name" value="P-loop containing nucleotide triphosphate hydrolases"/>
    <property type="match status" value="1"/>
</dbReference>
<reference evidence="12" key="1">
    <citation type="submission" date="2014-07" db="EMBL/GenBank/DDBJ databases">
        <authorList>
            <person name="Martin A.A"/>
            <person name="De Silva N."/>
        </authorList>
    </citation>
    <scope>NUCLEOTIDE SEQUENCE</scope>
</reference>
<dbReference type="GO" id="GO:0006506">
    <property type="term" value="P:GPI anchor biosynthetic process"/>
    <property type="evidence" value="ECO:0007669"/>
    <property type="project" value="InterPro"/>
</dbReference>
<dbReference type="PANTHER" id="PTHR48041:SF84">
    <property type="entry name" value="ABC TRANSPORTER DOMAIN-CONTAINING PROTEIN"/>
    <property type="match status" value="1"/>
</dbReference>
<feature type="transmembrane region" description="Helical" evidence="10">
    <location>
        <begin position="504"/>
        <end position="526"/>
    </location>
</feature>
<dbReference type="STRING" id="75913.A0A0K0EVH9"/>
<dbReference type="InterPro" id="IPR013525">
    <property type="entry name" value="ABC2_TM"/>
</dbReference>
<dbReference type="GO" id="GO:0005524">
    <property type="term" value="F:ATP binding"/>
    <property type="evidence" value="ECO:0007669"/>
    <property type="project" value="UniProtKB-KW"/>
</dbReference>
<evidence type="ECO:0000313" key="12">
    <source>
        <dbReference type="Proteomes" id="UP000035680"/>
    </source>
</evidence>
<dbReference type="FunFam" id="3.40.50.300:FF:001480">
    <property type="entry name" value="ABC transporter"/>
    <property type="match status" value="1"/>
</dbReference>
<feature type="transmembrane region" description="Helical" evidence="10">
    <location>
        <begin position="661"/>
        <end position="680"/>
    </location>
</feature>
<evidence type="ECO:0000256" key="4">
    <source>
        <dbReference type="ARBA" id="ARBA00022692"/>
    </source>
</evidence>
<evidence type="ECO:0000256" key="3">
    <source>
        <dbReference type="ARBA" id="ARBA00022448"/>
    </source>
</evidence>
<feature type="transmembrane region" description="Helical" evidence="10">
    <location>
        <begin position="631"/>
        <end position="655"/>
    </location>
</feature>
<dbReference type="GO" id="GO:0005886">
    <property type="term" value="C:plasma membrane"/>
    <property type="evidence" value="ECO:0007669"/>
    <property type="project" value="TreeGrafter"/>
</dbReference>
<evidence type="ECO:0000256" key="5">
    <source>
        <dbReference type="ARBA" id="ARBA00022741"/>
    </source>
</evidence>
<dbReference type="InterPro" id="IPR007720">
    <property type="entry name" value="PigQ/GPI1"/>
</dbReference>
<feature type="transmembrane region" description="Helical" evidence="10">
    <location>
        <begin position="473"/>
        <end position="497"/>
    </location>
</feature>
<evidence type="ECO:0000256" key="10">
    <source>
        <dbReference type="SAM" id="Phobius"/>
    </source>
</evidence>
<dbReference type="CDD" id="cd03213">
    <property type="entry name" value="ABCG_EPDR"/>
    <property type="match status" value="1"/>
</dbReference>
<keyword evidence="6" id="KW-0067">ATP-binding</keyword>
<evidence type="ECO:0000256" key="8">
    <source>
        <dbReference type="ARBA" id="ARBA00023136"/>
    </source>
</evidence>
<dbReference type="SUPFAM" id="SSF52540">
    <property type="entry name" value="P-loop containing nucleoside triphosphate hydrolases"/>
    <property type="match status" value="1"/>
</dbReference>
<feature type="transmembrane region" description="Helical" evidence="10">
    <location>
        <begin position="374"/>
        <end position="393"/>
    </location>
</feature>
<dbReference type="SMART" id="SM00382">
    <property type="entry name" value="AAA"/>
    <property type="match status" value="1"/>
</dbReference>
<keyword evidence="12" id="KW-1185">Reference proteome</keyword>
<dbReference type="InterPro" id="IPR027417">
    <property type="entry name" value="P-loop_NTPase"/>
</dbReference>
<dbReference type="WBParaSite" id="SVE_0052900.1">
    <property type="protein sequence ID" value="SVE_0052900.1"/>
    <property type="gene ID" value="SVE_0052900"/>
</dbReference>
<reference evidence="13" key="2">
    <citation type="submission" date="2015-08" db="UniProtKB">
        <authorList>
            <consortium name="WormBaseParasite"/>
        </authorList>
    </citation>
    <scope>IDENTIFICATION</scope>
</reference>
<feature type="transmembrane region" description="Helical" evidence="10">
    <location>
        <begin position="441"/>
        <end position="467"/>
    </location>
</feature>